<sequence>MMIPRKTIVADAATSIAQIATDTLLEDKSKLLGIFPRTPDKKTKEAISAASETYVNLYLQRYATIDLLGTRDPVPLESLYVEMQVREMDEPETTNPNASSVESTLKSPIAVVNERDGVMIWGSPGSGKSLLLRKIGLEALRGTRFGGVVRRGYIPVFIPIKALNGGEGEIETAIADEFRRCSFPAADRLVREALAQGRCLILLDDLHTIPSFVITEAIARLEGFMETYPKNRYVACSRAGVFNHDWRSFHPVAIAPLDEAQQTSLIRQWYNTPSATTPSGDSLLTDLERPENAHARSLSESPLSLTLLCLMYDRTHSLPENRATLYLRTSHILLEAAGNIATAPDVSPNPEMNRELAKLWLAQLAFRSAIAERAVFSGADLSSRIPVHLLDLHKDEYFPFSVPTNVNANATENSNKNSPPLTPGRKNSLLTVPTNPNEKANHPSNKNPAVSLTPNIGETRYRVEKMLEKIALRSGLLLQIGPDRFAFTQVTWQEYFTAIYIDTYYLAAQISAKNLTLRHWQEIFLFVSGIRHPTADKLLILMESAAQKYLKTSKLRSLLRWASESTEENSGTLSPAAKRTAALFLVLVLNATLEPDLSRENPYPTDSLGEQLKQRGKVESPENVALSLCEILGFNLSELITRAGRLAEDFTKNLAFICDRPLDVEKSAGELTRELARKLARDRARQLVLDLDCLLDAPNNFALDRARDLAFVSILTRLVEEVGIFKDCQEAIAALQSLQPEIPDTNSAYQVHYEFRDRIRQTWLNALNLSSDRLKLSPEENQALGDYFYANGLIVRCYHAASEVTPATWKVIQGRMLRGN</sequence>
<feature type="compositionally biased region" description="Polar residues" evidence="1">
    <location>
        <begin position="409"/>
        <end position="419"/>
    </location>
</feature>
<dbReference type="Pfam" id="PF22727">
    <property type="entry name" value="NCH2"/>
    <property type="match status" value="1"/>
</dbReference>
<keyword evidence="4" id="KW-1185">Reference proteome</keyword>
<dbReference type="Proteomes" id="UP001525890">
    <property type="component" value="Unassembled WGS sequence"/>
</dbReference>
<accession>A0ABT2MT20</accession>
<dbReference type="InterPro" id="IPR027417">
    <property type="entry name" value="P-loop_NTPase"/>
</dbReference>
<dbReference type="PANTHER" id="PTHR46844">
    <property type="entry name" value="SLR5058 PROTEIN"/>
    <property type="match status" value="1"/>
</dbReference>
<feature type="domain" description="AAA+ ATPase" evidence="2">
    <location>
        <begin position="114"/>
        <end position="339"/>
    </location>
</feature>
<dbReference type="EMBL" id="JAMXFF010000016">
    <property type="protein sequence ID" value="MCT7967125.1"/>
    <property type="molecule type" value="Genomic_DNA"/>
</dbReference>
<dbReference type="RefSeq" id="WP_368006725.1">
    <property type="nucleotide sequence ID" value="NZ_JAMXFF010000016.1"/>
</dbReference>
<organism evidence="3 4">
    <name type="scientific">Laspinema palackyanum D2a</name>
    <dbReference type="NCBI Taxonomy" id="2953684"/>
    <lineage>
        <taxon>Bacteria</taxon>
        <taxon>Bacillati</taxon>
        <taxon>Cyanobacteriota</taxon>
        <taxon>Cyanophyceae</taxon>
        <taxon>Oscillatoriophycideae</taxon>
        <taxon>Oscillatoriales</taxon>
        <taxon>Laspinemataceae</taxon>
        <taxon>Laspinema</taxon>
        <taxon>Laspinema palackyanum</taxon>
    </lineage>
</organism>
<dbReference type="InterPro" id="IPR003593">
    <property type="entry name" value="AAA+_ATPase"/>
</dbReference>
<evidence type="ECO:0000313" key="3">
    <source>
        <dbReference type="EMBL" id="MCT7967125.1"/>
    </source>
</evidence>
<evidence type="ECO:0000256" key="1">
    <source>
        <dbReference type="SAM" id="MobiDB-lite"/>
    </source>
</evidence>
<dbReference type="SMART" id="SM00382">
    <property type="entry name" value="AAA"/>
    <property type="match status" value="1"/>
</dbReference>
<dbReference type="Gene3D" id="3.40.50.300">
    <property type="entry name" value="P-loop containing nucleotide triphosphate hydrolases"/>
    <property type="match status" value="1"/>
</dbReference>
<comment type="caution">
    <text evidence="3">The sequence shown here is derived from an EMBL/GenBank/DDBJ whole genome shotgun (WGS) entry which is preliminary data.</text>
</comment>
<protein>
    <recommendedName>
        <fullName evidence="2">AAA+ ATPase domain-containing protein</fullName>
    </recommendedName>
</protein>
<proteinExistence type="predicted"/>
<evidence type="ECO:0000259" key="2">
    <source>
        <dbReference type="SMART" id="SM00382"/>
    </source>
</evidence>
<evidence type="ECO:0000313" key="4">
    <source>
        <dbReference type="Proteomes" id="UP001525890"/>
    </source>
</evidence>
<dbReference type="CDD" id="cd00009">
    <property type="entry name" value="AAA"/>
    <property type="match status" value="1"/>
</dbReference>
<name>A0ABT2MT20_9CYAN</name>
<dbReference type="PANTHER" id="PTHR46844:SF1">
    <property type="entry name" value="SLR5058 PROTEIN"/>
    <property type="match status" value="1"/>
</dbReference>
<feature type="region of interest" description="Disordered" evidence="1">
    <location>
        <begin position="409"/>
        <end position="453"/>
    </location>
</feature>
<feature type="compositionally biased region" description="Polar residues" evidence="1">
    <location>
        <begin position="428"/>
        <end position="453"/>
    </location>
</feature>
<reference evidence="3 4" key="1">
    <citation type="journal article" date="2022" name="Front. Microbiol.">
        <title>High genomic differentiation and limited gene flow indicate recent cryptic speciation within the genus Laspinema (cyanobacteria).</title>
        <authorList>
            <person name="Stanojkovic A."/>
            <person name="Skoupy S."/>
            <person name="Skaloud P."/>
            <person name="Dvorak P."/>
        </authorList>
    </citation>
    <scope>NUCLEOTIDE SEQUENCE [LARGE SCALE GENOMIC DNA]</scope>
    <source>
        <strain evidence="3 4">D2a</strain>
    </source>
</reference>
<dbReference type="InterPro" id="IPR054501">
    <property type="entry name" value="NCH2"/>
</dbReference>
<gene>
    <name evidence="3" type="ORF">NG799_12325</name>
</gene>
<dbReference type="SUPFAM" id="SSF52540">
    <property type="entry name" value="P-loop containing nucleoside triphosphate hydrolases"/>
    <property type="match status" value="1"/>
</dbReference>